<keyword evidence="10" id="KW-1185">Reference proteome</keyword>
<dbReference type="Gene3D" id="1.20.140.10">
    <property type="entry name" value="Butyryl-CoA Dehydrogenase, subunit A, domain 3"/>
    <property type="match status" value="1"/>
</dbReference>
<dbReference type="InterPro" id="IPR009100">
    <property type="entry name" value="AcylCoA_DH/oxidase_NM_dom_sf"/>
</dbReference>
<dbReference type="AlphaFoldDB" id="E3NEI1"/>
<organism evidence="10">
    <name type="scientific">Caenorhabditis remanei</name>
    <name type="common">Caenorhabditis vulgaris</name>
    <dbReference type="NCBI Taxonomy" id="31234"/>
    <lineage>
        <taxon>Eukaryota</taxon>
        <taxon>Metazoa</taxon>
        <taxon>Ecdysozoa</taxon>
        <taxon>Nematoda</taxon>
        <taxon>Chromadorea</taxon>
        <taxon>Rhabditida</taxon>
        <taxon>Rhabditina</taxon>
        <taxon>Rhabditomorpha</taxon>
        <taxon>Rhabditoidea</taxon>
        <taxon>Rhabditidae</taxon>
        <taxon>Peloderinae</taxon>
        <taxon>Caenorhabditis</taxon>
    </lineage>
</organism>
<dbReference type="InParanoid" id="E3NEI1"/>
<dbReference type="SUPFAM" id="SSF56645">
    <property type="entry name" value="Acyl-CoA dehydrogenase NM domain-like"/>
    <property type="match status" value="1"/>
</dbReference>
<dbReference type="STRING" id="31234.E3NEI1"/>
<dbReference type="FunFam" id="1.20.140.10:FF:000004">
    <property type="entry name" value="Acyl-CoA dehydrogenase FadE25"/>
    <property type="match status" value="1"/>
</dbReference>
<dbReference type="InterPro" id="IPR037069">
    <property type="entry name" value="AcylCoA_DH/ox_N_sf"/>
</dbReference>
<dbReference type="eggNOG" id="KOG0139">
    <property type="taxonomic scope" value="Eukaryota"/>
</dbReference>
<dbReference type="InterPro" id="IPR006091">
    <property type="entry name" value="Acyl-CoA_Oxase/DH_mid-dom"/>
</dbReference>
<dbReference type="PANTHER" id="PTHR43884">
    <property type="entry name" value="ACYL-COA DEHYDROGENASE"/>
    <property type="match status" value="1"/>
</dbReference>
<feature type="domain" description="Acyl-CoA dehydrogenase/oxidase N-terminal" evidence="8">
    <location>
        <begin position="43"/>
        <end position="153"/>
    </location>
</feature>
<gene>
    <name evidence="9" type="ORF">CRE_07031</name>
</gene>
<reference evidence="9" key="1">
    <citation type="submission" date="2007-07" db="EMBL/GenBank/DDBJ databases">
        <title>PCAP assembly of the Caenorhabditis remanei genome.</title>
        <authorList>
            <consortium name="The Caenorhabditis remanei Sequencing Consortium"/>
            <person name="Wilson R.K."/>
        </authorList>
    </citation>
    <scope>NUCLEOTIDE SEQUENCE [LARGE SCALE GENOMIC DNA]</scope>
    <source>
        <strain evidence="9">PB4641</strain>
    </source>
</reference>
<feature type="domain" description="Acyl-CoA dehydrogenase/oxidase C-terminal" evidence="6">
    <location>
        <begin position="259"/>
        <end position="356"/>
    </location>
</feature>
<evidence type="ECO:0000256" key="2">
    <source>
        <dbReference type="ARBA" id="ARBA00009347"/>
    </source>
</evidence>
<sequence>MSLLARVLRLNTSHRLLNSTSSVSFSQKYRADDVTPQPLQLLSETENSFVETVRRFAGDVIQPLVREMDRKGEMDDRVLKGCFDNGLMGIEVPEKYGGSGSKFFDAVLVIEEISKVDASVAALVDVHNTLFVPLIIELGTEEQKQKYLPRSVTEAVLSFALYEVSSGSDAFALKTTAKKDGDDYIINGSKMWITNSEHSEAFLVMLIRVKDTKESLLSWLTRIARDLVLANRKTNLESARLPLVPFISTTFVSPSQRFWENTEKCLNAGRIGIGAQMLGLAQGCFDQTIPYLQQREQFGERLIDFQGMQHQIAQIRTEIEAARLLVYNAARMKENGLPFVREAAMAKLFASQVTTETESLRSQSTYFQVATNTTSKCVEWLGGVGFTKEFPVEKYYRDCKIGTIYEGTSNIQLNTIAKLIDLEFKNKA</sequence>
<dbReference type="OMA" id="ADFALVW"/>
<feature type="domain" description="Acyl-CoA oxidase/dehydrogenase middle" evidence="7">
    <location>
        <begin position="159"/>
        <end position="207"/>
    </location>
</feature>
<dbReference type="Pfam" id="PF02771">
    <property type="entry name" value="Acyl-CoA_dh_N"/>
    <property type="match status" value="1"/>
</dbReference>
<evidence type="ECO:0000259" key="6">
    <source>
        <dbReference type="Pfam" id="PF00441"/>
    </source>
</evidence>
<dbReference type="InterPro" id="IPR036250">
    <property type="entry name" value="AcylCo_DH-like_C"/>
</dbReference>
<evidence type="ECO:0000259" key="7">
    <source>
        <dbReference type="Pfam" id="PF02770"/>
    </source>
</evidence>
<dbReference type="Gene3D" id="1.10.540.10">
    <property type="entry name" value="Acyl-CoA dehydrogenase/oxidase, N-terminal domain"/>
    <property type="match status" value="1"/>
</dbReference>
<dbReference type="EMBL" id="DS268621">
    <property type="protein sequence ID" value="EFO94632.1"/>
    <property type="molecule type" value="Genomic_DNA"/>
</dbReference>
<dbReference type="HOGENOM" id="CLU_018204_0_0_1"/>
<comment type="cofactor">
    <cofactor evidence="1 5">
        <name>FAD</name>
        <dbReference type="ChEBI" id="CHEBI:57692"/>
    </cofactor>
</comment>
<dbReference type="FunFam" id="1.10.540.10:FF:000012">
    <property type="entry name" value="Acyl-CoA dehydrogenase short/branched chain"/>
    <property type="match status" value="1"/>
</dbReference>
<dbReference type="Pfam" id="PF00441">
    <property type="entry name" value="Acyl-CoA_dh_1"/>
    <property type="match status" value="2"/>
</dbReference>
<dbReference type="InterPro" id="IPR013786">
    <property type="entry name" value="AcylCoA_DH/ox_N"/>
</dbReference>
<evidence type="ECO:0000313" key="10">
    <source>
        <dbReference type="Proteomes" id="UP000008281"/>
    </source>
</evidence>
<dbReference type="OrthoDB" id="10262177at2759"/>
<evidence type="ECO:0000256" key="3">
    <source>
        <dbReference type="ARBA" id="ARBA00022630"/>
    </source>
</evidence>
<keyword evidence="3 5" id="KW-0285">Flavoprotein</keyword>
<keyword evidence="4 5" id="KW-0274">FAD</keyword>
<accession>E3NEI1</accession>
<dbReference type="GO" id="GO:0050660">
    <property type="term" value="F:flavin adenine dinucleotide binding"/>
    <property type="evidence" value="ECO:0007669"/>
    <property type="project" value="InterPro"/>
</dbReference>
<dbReference type="GO" id="GO:0005739">
    <property type="term" value="C:mitochondrion"/>
    <property type="evidence" value="ECO:0007669"/>
    <property type="project" value="TreeGrafter"/>
</dbReference>
<dbReference type="InterPro" id="IPR009075">
    <property type="entry name" value="AcylCo_DH/oxidase_C"/>
</dbReference>
<dbReference type="Proteomes" id="UP000008281">
    <property type="component" value="Unassembled WGS sequence"/>
</dbReference>
<dbReference type="Pfam" id="PF02770">
    <property type="entry name" value="Acyl-CoA_dh_M"/>
    <property type="match status" value="1"/>
</dbReference>
<evidence type="ECO:0000313" key="9">
    <source>
        <dbReference type="EMBL" id="EFO94632.1"/>
    </source>
</evidence>
<comment type="similarity">
    <text evidence="2 5">Belongs to the acyl-CoA dehydrogenase family.</text>
</comment>
<dbReference type="Gene3D" id="2.40.110.10">
    <property type="entry name" value="Butyryl-CoA Dehydrogenase, subunit A, domain 2"/>
    <property type="match status" value="1"/>
</dbReference>
<evidence type="ECO:0000256" key="1">
    <source>
        <dbReference type="ARBA" id="ARBA00001974"/>
    </source>
</evidence>
<protein>
    <submittedName>
        <fullName evidence="9">Uncharacterized protein</fullName>
    </submittedName>
</protein>
<dbReference type="PROSITE" id="PS00073">
    <property type="entry name" value="ACYL_COA_DH_2"/>
    <property type="match status" value="1"/>
</dbReference>
<dbReference type="SUPFAM" id="SSF47203">
    <property type="entry name" value="Acyl-CoA dehydrogenase C-terminal domain-like"/>
    <property type="match status" value="1"/>
</dbReference>
<evidence type="ECO:0000256" key="4">
    <source>
        <dbReference type="ARBA" id="ARBA00022827"/>
    </source>
</evidence>
<dbReference type="InterPro" id="IPR006089">
    <property type="entry name" value="Acyl-CoA_DH_CS"/>
</dbReference>
<dbReference type="PIRSF" id="PIRSF016578">
    <property type="entry name" value="HsaA"/>
    <property type="match status" value="1"/>
</dbReference>
<keyword evidence="5" id="KW-0560">Oxidoreductase</keyword>
<dbReference type="InterPro" id="IPR046373">
    <property type="entry name" value="Acyl-CoA_Oxase/DH_mid-dom_sf"/>
</dbReference>
<dbReference type="PANTHER" id="PTHR43884:SF17">
    <property type="entry name" value="SHORT_BRANCHED CHAIN SPECIFIC ACYL-COA DEHYDROGENASE, MITOCHONDRIAL"/>
    <property type="match status" value="1"/>
</dbReference>
<name>E3NEI1_CAERE</name>
<evidence type="ECO:0000256" key="5">
    <source>
        <dbReference type="RuleBase" id="RU362125"/>
    </source>
</evidence>
<feature type="domain" description="Acyl-CoA dehydrogenase/oxidase C-terminal" evidence="6">
    <location>
        <begin position="369"/>
        <end position="418"/>
    </location>
</feature>
<proteinExistence type="inferred from homology"/>
<dbReference type="GO" id="GO:0003995">
    <property type="term" value="F:acyl-CoA dehydrogenase activity"/>
    <property type="evidence" value="ECO:0007669"/>
    <property type="project" value="InterPro"/>
</dbReference>
<evidence type="ECO:0000259" key="8">
    <source>
        <dbReference type="Pfam" id="PF02771"/>
    </source>
</evidence>